<gene>
    <name evidence="2" type="ORF">AVDCRST_MAG75-2903</name>
</gene>
<feature type="region of interest" description="Disordered" evidence="1">
    <location>
        <begin position="1"/>
        <end position="38"/>
    </location>
</feature>
<evidence type="ECO:0000256" key="1">
    <source>
        <dbReference type="SAM" id="MobiDB-lite"/>
    </source>
</evidence>
<feature type="compositionally biased region" description="Basic residues" evidence="1">
    <location>
        <begin position="1"/>
        <end position="15"/>
    </location>
</feature>
<accession>A0A6N3IU07</accession>
<reference evidence="2" key="1">
    <citation type="submission" date="2020-02" db="EMBL/GenBank/DDBJ databases">
        <authorList>
            <person name="Meier V. D."/>
        </authorList>
    </citation>
    <scope>NUCLEOTIDE SEQUENCE</scope>
    <source>
        <strain evidence="2">AVDCRST_MAG75</strain>
    </source>
</reference>
<organism evidence="2">
    <name type="scientific">uncultured Propionibacteriaceae bacterium</name>
    <dbReference type="NCBI Taxonomy" id="257457"/>
    <lineage>
        <taxon>Bacteria</taxon>
        <taxon>Bacillati</taxon>
        <taxon>Actinomycetota</taxon>
        <taxon>Actinomycetes</taxon>
        <taxon>Propionibacteriales</taxon>
        <taxon>Propionibacteriaceae</taxon>
        <taxon>environmental samples</taxon>
    </lineage>
</organism>
<proteinExistence type="predicted"/>
<protein>
    <submittedName>
        <fullName evidence="2">Mobile element protein</fullName>
    </submittedName>
</protein>
<evidence type="ECO:0000313" key="2">
    <source>
        <dbReference type="EMBL" id="CAA9413360.1"/>
    </source>
</evidence>
<dbReference type="AlphaFoldDB" id="A0A6N3IU07"/>
<dbReference type="EMBL" id="CADCUO010000206">
    <property type="protein sequence ID" value="CAA9413360.1"/>
    <property type="molecule type" value="Genomic_DNA"/>
</dbReference>
<name>A0A6N3IU07_9ACTN</name>
<feature type="compositionally biased region" description="Basic and acidic residues" evidence="1">
    <location>
        <begin position="23"/>
        <end position="38"/>
    </location>
</feature>
<sequence length="38" mass="4811">DRPRRPPRRRPHPQRRQLPPQPWHRDPAQHQNPRHDKL</sequence>
<feature type="non-terminal residue" evidence="2">
    <location>
        <position position="1"/>
    </location>
</feature>
<feature type="non-terminal residue" evidence="2">
    <location>
        <position position="38"/>
    </location>
</feature>